<accession>H6NJI3</accession>
<dbReference type="GO" id="GO:0003677">
    <property type="term" value="F:DNA binding"/>
    <property type="evidence" value="ECO:0007669"/>
    <property type="project" value="UniProtKB-KW"/>
</dbReference>
<reference evidence="3 4" key="1">
    <citation type="journal article" date="2012" name="J. Bacteriol.">
        <title>Complete Genome Sequence of Paenibacillus mucilaginosus 3016, a Bacterium Functional as Microbial Fertilizer.</title>
        <authorList>
            <person name="Ma M."/>
            <person name="Wang Z."/>
            <person name="Li L."/>
            <person name="Jiang X."/>
            <person name="Guan D."/>
            <person name="Cao F."/>
            <person name="Chen H."/>
            <person name="Wang X."/>
            <person name="Shen D."/>
            <person name="Du B."/>
            <person name="Li J."/>
        </authorList>
    </citation>
    <scope>NUCLEOTIDE SEQUENCE [LARGE SCALE GENOMIC DNA]</scope>
    <source>
        <strain evidence="3 4">3016</strain>
    </source>
</reference>
<dbReference type="AlphaFoldDB" id="H6NJI3"/>
<dbReference type="KEGG" id="pmq:PM3016_2787"/>
<dbReference type="InterPro" id="IPR011991">
    <property type="entry name" value="ArsR-like_HTH"/>
</dbReference>
<dbReference type="EMBL" id="CP003235">
    <property type="protein sequence ID" value="AFC29663.1"/>
    <property type="molecule type" value="Genomic_DNA"/>
</dbReference>
<dbReference type="Pfam" id="PF12840">
    <property type="entry name" value="HTH_20"/>
    <property type="match status" value="1"/>
</dbReference>
<evidence type="ECO:0000313" key="4">
    <source>
        <dbReference type="Proteomes" id="UP000007523"/>
    </source>
</evidence>
<dbReference type="RefSeq" id="WP_014369925.1">
    <property type="nucleotide sequence ID" value="NC_016935.1"/>
</dbReference>
<dbReference type="HOGENOM" id="CLU_097480_0_0_9"/>
<dbReference type="InterPro" id="IPR036390">
    <property type="entry name" value="WH_DNA-bd_sf"/>
</dbReference>
<evidence type="ECO:0000256" key="1">
    <source>
        <dbReference type="ARBA" id="ARBA00023125"/>
    </source>
</evidence>
<dbReference type="SUPFAM" id="SSF46785">
    <property type="entry name" value="Winged helix' DNA-binding domain"/>
    <property type="match status" value="1"/>
</dbReference>
<name>H6NJI3_9BACL</name>
<evidence type="ECO:0000313" key="3">
    <source>
        <dbReference type="EMBL" id="AFC29663.1"/>
    </source>
</evidence>
<gene>
    <name evidence="3" type="ORF">PM3016_2787</name>
</gene>
<protein>
    <recommendedName>
        <fullName evidence="5">ArsR family transcriptional regulator</fullName>
    </recommendedName>
</protein>
<organism evidence="3 4">
    <name type="scientific">Paenibacillus mucilaginosus 3016</name>
    <dbReference type="NCBI Taxonomy" id="1116391"/>
    <lineage>
        <taxon>Bacteria</taxon>
        <taxon>Bacillati</taxon>
        <taxon>Bacillota</taxon>
        <taxon>Bacilli</taxon>
        <taxon>Bacillales</taxon>
        <taxon>Paenibacillaceae</taxon>
        <taxon>Paenibacillus</taxon>
    </lineage>
</organism>
<dbReference type="Proteomes" id="UP000007523">
    <property type="component" value="Chromosome"/>
</dbReference>
<dbReference type="InterPro" id="IPR036388">
    <property type="entry name" value="WH-like_DNA-bd_sf"/>
</dbReference>
<dbReference type="STRING" id="1116391.PM3016_2787"/>
<keyword evidence="4" id="KW-1185">Reference proteome</keyword>
<proteinExistence type="predicted"/>
<sequence>MTPHEPILESVLIDSPEQAMVLLNPLRAEIAARLSEPGSAAEVARAIGEAPQRINYHLKALEKAGLVRRVGSRQVRNLVEVLYQSIARTFVLSERLGMKPETVRKLKDQGSLAHLIGTADRIKQDALLLMEHSDEGEEVPSATLQFQVELATPERRQAFVEEYARLVQELTAKYGGDAAEGAYQVVVAVYPEASGRAAAPEGAQEKPAPKKRRKRIDGTQA</sequence>
<evidence type="ECO:0000256" key="2">
    <source>
        <dbReference type="SAM" id="MobiDB-lite"/>
    </source>
</evidence>
<evidence type="ECO:0008006" key="5">
    <source>
        <dbReference type="Google" id="ProtNLM"/>
    </source>
</evidence>
<keyword evidence="1" id="KW-0238">DNA-binding</keyword>
<dbReference type="CDD" id="cd00090">
    <property type="entry name" value="HTH_ARSR"/>
    <property type="match status" value="1"/>
</dbReference>
<dbReference type="Gene3D" id="1.10.10.10">
    <property type="entry name" value="Winged helix-like DNA-binding domain superfamily/Winged helix DNA-binding domain"/>
    <property type="match status" value="1"/>
</dbReference>
<feature type="region of interest" description="Disordered" evidence="2">
    <location>
        <begin position="195"/>
        <end position="221"/>
    </location>
</feature>